<evidence type="ECO:0008006" key="3">
    <source>
        <dbReference type="Google" id="ProtNLM"/>
    </source>
</evidence>
<proteinExistence type="predicted"/>
<dbReference type="RefSeq" id="WP_168108342.1">
    <property type="nucleotide sequence ID" value="NZ_VTOX01000005.1"/>
</dbReference>
<comment type="caution">
    <text evidence="1">The sequence shown here is derived from an EMBL/GenBank/DDBJ whole genome shotgun (WGS) entry which is preliminary data.</text>
</comment>
<evidence type="ECO:0000313" key="2">
    <source>
        <dbReference type="Proteomes" id="UP000521868"/>
    </source>
</evidence>
<dbReference type="AlphaFoldDB" id="A0A7X6DHG9"/>
<accession>A0A7X6DHG9</accession>
<keyword evidence="2" id="KW-1185">Reference proteome</keyword>
<sequence length="74" mass="7100">MFRSPRSALRFPVRLAALLALVTPLLGGCAVAMVTGAVVGVAATGVGLAVDAGVGAVKLTGKAVGAVLPGGDDE</sequence>
<dbReference type="Proteomes" id="UP000521868">
    <property type="component" value="Unassembled WGS sequence"/>
</dbReference>
<evidence type="ECO:0000313" key="1">
    <source>
        <dbReference type="EMBL" id="NKE67215.1"/>
    </source>
</evidence>
<name>A0A7X6DHG9_9BURK</name>
<dbReference type="EMBL" id="VTOX01000005">
    <property type="protein sequence ID" value="NKE67215.1"/>
    <property type="molecule type" value="Genomic_DNA"/>
</dbReference>
<protein>
    <recommendedName>
        <fullName evidence="3">Lipoprotein</fullName>
    </recommendedName>
</protein>
<organism evidence="1 2">
    <name type="scientific">Ramlibacter lithotrophicus</name>
    <dbReference type="NCBI Taxonomy" id="2606681"/>
    <lineage>
        <taxon>Bacteria</taxon>
        <taxon>Pseudomonadati</taxon>
        <taxon>Pseudomonadota</taxon>
        <taxon>Betaproteobacteria</taxon>
        <taxon>Burkholderiales</taxon>
        <taxon>Comamonadaceae</taxon>
        <taxon>Ramlibacter</taxon>
    </lineage>
</organism>
<reference evidence="1 2" key="1">
    <citation type="journal article" date="2020" name="Nature">
        <title>Bacterial chemolithoautotrophy via manganese oxidation.</title>
        <authorList>
            <person name="Yu H."/>
            <person name="Leadbetter J.R."/>
        </authorList>
    </citation>
    <scope>NUCLEOTIDE SEQUENCE [LARGE SCALE GENOMIC DNA]</scope>
    <source>
        <strain evidence="1 2">RBP-1</strain>
    </source>
</reference>
<dbReference type="PROSITE" id="PS51257">
    <property type="entry name" value="PROKAR_LIPOPROTEIN"/>
    <property type="match status" value="1"/>
</dbReference>
<gene>
    <name evidence="1" type="ORF">RAMLITH_15430</name>
</gene>